<organism evidence="2 3">
    <name type="scientific">Racocetra fulgida</name>
    <dbReference type="NCBI Taxonomy" id="60492"/>
    <lineage>
        <taxon>Eukaryota</taxon>
        <taxon>Fungi</taxon>
        <taxon>Fungi incertae sedis</taxon>
        <taxon>Mucoromycota</taxon>
        <taxon>Glomeromycotina</taxon>
        <taxon>Glomeromycetes</taxon>
        <taxon>Diversisporales</taxon>
        <taxon>Gigasporaceae</taxon>
        <taxon>Racocetra</taxon>
    </lineage>
</organism>
<gene>
    <name evidence="2" type="ORF">RFULGI_LOCUS3683</name>
</gene>
<dbReference type="Proteomes" id="UP000789396">
    <property type="component" value="Unassembled WGS sequence"/>
</dbReference>
<comment type="caution">
    <text evidence="2">The sequence shown here is derived from an EMBL/GenBank/DDBJ whole genome shotgun (WGS) entry which is preliminary data.</text>
</comment>
<accession>A0A9N9AFF8</accession>
<dbReference type="OrthoDB" id="2391219at2759"/>
<dbReference type="AlphaFoldDB" id="A0A9N9AFF8"/>
<evidence type="ECO:0000313" key="3">
    <source>
        <dbReference type="Proteomes" id="UP000789396"/>
    </source>
</evidence>
<keyword evidence="3" id="KW-1185">Reference proteome</keyword>
<reference evidence="2" key="1">
    <citation type="submission" date="2021-06" db="EMBL/GenBank/DDBJ databases">
        <authorList>
            <person name="Kallberg Y."/>
            <person name="Tangrot J."/>
            <person name="Rosling A."/>
        </authorList>
    </citation>
    <scope>NUCLEOTIDE SEQUENCE</scope>
    <source>
        <strain evidence="2">IN212</strain>
    </source>
</reference>
<keyword evidence="1" id="KW-0175">Coiled coil</keyword>
<dbReference type="EMBL" id="CAJVPZ010003321">
    <property type="protein sequence ID" value="CAG8528546.1"/>
    <property type="molecule type" value="Genomic_DNA"/>
</dbReference>
<evidence type="ECO:0000313" key="2">
    <source>
        <dbReference type="EMBL" id="CAG8528546.1"/>
    </source>
</evidence>
<sequence>MTKSFEDAAKDIIRALVNLDKKDKIIEALVKQVQQLLVNYVAANNQQEKDTHEKENEAERTQLENISRINYCENELFVADKRKQQIQPDIPKKDLEYNQNQTQMTQGPQETHVVNFRYYREETSEEDNELFYNLWEEITSPAIYLTNIEEVLTQEDTEAEPTVEEQIKKEKIVEVYMMVGRRSEQKLEEDESRVDKKEADLPEFKEKIFELSA</sequence>
<protein>
    <submittedName>
        <fullName evidence="2">2576_t:CDS:1</fullName>
    </submittedName>
</protein>
<proteinExistence type="predicted"/>
<feature type="coiled-coil region" evidence="1">
    <location>
        <begin position="26"/>
        <end position="69"/>
    </location>
</feature>
<name>A0A9N9AFF8_9GLOM</name>
<evidence type="ECO:0000256" key="1">
    <source>
        <dbReference type="SAM" id="Coils"/>
    </source>
</evidence>